<dbReference type="SUPFAM" id="SSF51735">
    <property type="entry name" value="NAD(P)-binding Rossmann-fold domains"/>
    <property type="match status" value="2"/>
</dbReference>
<feature type="transmembrane region" description="Helical" evidence="2">
    <location>
        <begin position="49"/>
        <end position="71"/>
    </location>
</feature>
<dbReference type="InterPro" id="IPR003869">
    <property type="entry name" value="Polysac_CapD-like"/>
</dbReference>
<gene>
    <name evidence="4" type="ORF">BW730_16450</name>
</gene>
<evidence type="ECO:0000256" key="1">
    <source>
        <dbReference type="ARBA" id="ARBA00007430"/>
    </source>
</evidence>
<keyword evidence="2" id="KW-1133">Transmembrane helix</keyword>
<keyword evidence="2" id="KW-0472">Membrane</keyword>
<dbReference type="Pfam" id="PF13727">
    <property type="entry name" value="CoA_binding_3"/>
    <property type="match status" value="1"/>
</dbReference>
<evidence type="ECO:0000313" key="4">
    <source>
        <dbReference type="EMBL" id="AQP49432.1"/>
    </source>
</evidence>
<dbReference type="EMBL" id="CP019606">
    <property type="protein sequence ID" value="AQP49432.1"/>
    <property type="molecule type" value="Genomic_DNA"/>
</dbReference>
<dbReference type="Pfam" id="PF02719">
    <property type="entry name" value="Polysacc_synt_2"/>
    <property type="match status" value="1"/>
</dbReference>
<evidence type="ECO:0000259" key="3">
    <source>
        <dbReference type="Pfam" id="PF02719"/>
    </source>
</evidence>
<dbReference type="KEGG" id="tes:BW730_16450"/>
<dbReference type="InterPro" id="IPR036291">
    <property type="entry name" value="NAD(P)-bd_dom_sf"/>
</dbReference>
<feature type="domain" description="Polysaccharide biosynthesis protein CapD-like" evidence="3">
    <location>
        <begin position="288"/>
        <end position="562"/>
    </location>
</feature>
<comment type="similarity">
    <text evidence="1">Belongs to the polysaccharide synthase family.</text>
</comment>
<keyword evidence="2" id="KW-0812">Transmembrane</keyword>
<dbReference type="InterPro" id="IPR051203">
    <property type="entry name" value="Polysaccharide_Synthase-Rel"/>
</dbReference>
<sequence>MVHSLHTSPAWVRRSVVVAWDIVAWVLALLTFALFRFDWGLGSLQWFSVVSYILVASALQMVIGLACQIYLGRSRIGSFSEAFWLTSLVLVVGAVTGAVFWLVDPGFPRSVILAVPCLALLIMSAGRGLVRMSRMNLHGDAKRTGQRVLLYGAGDLGHQVAHLVARSNNSPYSIVGILDDDPTRRFLRIEGHRVVGTGASLAEQAQRLQASAVVLAIGGVTPSFIGTLSTACEDTGVKLIVVPPVREMIGGKVSLESLREFNVADLLGRRPISTDLSSIAGYVTGRTVLVTGAGGSIGSELAHQVNELRPSKLVLLDRDESALHAVQLRLYGIGLLDSDDMVLCSIRDEEALRAVFEKHRPDVVFHAAALKHLPMLQQYPAEAWKTNVLGTANVLRCAHESGVRNLVNISTDKAADASSVLGGSKRIAERLTGWYAEQYDLAYVSVRFGNVLGSRGSVLHTFKAQIERGGPVTVTDPDVTRYFMTIPEACELVLQAGALGRPGEVMVLDMGEPVRMIDVAQRLIAESGKDIAITFTGLREGEKLDEVLFSVNEHRASSPHPLVSSVRVEPLAP</sequence>
<protein>
    <submittedName>
        <fullName evidence="4">dTDP-glucose 4,6-dehydratase</fullName>
    </submittedName>
</protein>
<proteinExistence type="inferred from homology"/>
<accession>A0A1Q2CTH8</accession>
<dbReference type="AlphaFoldDB" id="A0A1Q2CTH8"/>
<dbReference type="CDD" id="cd05237">
    <property type="entry name" value="UDP_invert_4-6DH_SDR_e"/>
    <property type="match status" value="1"/>
</dbReference>
<evidence type="ECO:0000256" key="2">
    <source>
        <dbReference type="SAM" id="Phobius"/>
    </source>
</evidence>
<feature type="transmembrane region" description="Helical" evidence="2">
    <location>
        <begin position="109"/>
        <end position="130"/>
    </location>
</feature>
<evidence type="ECO:0000313" key="5">
    <source>
        <dbReference type="Proteomes" id="UP000188145"/>
    </source>
</evidence>
<dbReference type="Proteomes" id="UP000188145">
    <property type="component" value="Chromosome"/>
</dbReference>
<feature type="transmembrane region" description="Helical" evidence="2">
    <location>
        <begin position="16"/>
        <end position="37"/>
    </location>
</feature>
<reference evidence="5" key="1">
    <citation type="submission" date="2017-02" db="EMBL/GenBank/DDBJ databases">
        <title>Tessaracoccus aquaemaris sp. nov., isolated from the intestine of a Korean rockfish, Sebastes schlegelii, in a marine aquaculture pond.</title>
        <authorList>
            <person name="Tak E.J."/>
            <person name="Bae J.-W."/>
        </authorList>
    </citation>
    <scope>NUCLEOTIDE SEQUENCE [LARGE SCALE GENOMIC DNA]</scope>
    <source>
        <strain evidence="5">NSG39</strain>
    </source>
</reference>
<dbReference type="Gene3D" id="3.40.50.720">
    <property type="entry name" value="NAD(P)-binding Rossmann-like Domain"/>
    <property type="match status" value="2"/>
</dbReference>
<keyword evidence="5" id="KW-1185">Reference proteome</keyword>
<dbReference type="PANTHER" id="PTHR43318">
    <property type="entry name" value="UDP-N-ACETYLGLUCOSAMINE 4,6-DEHYDRATASE"/>
    <property type="match status" value="1"/>
</dbReference>
<name>A0A1Q2CTH8_9ACTN</name>
<dbReference type="STRING" id="1332264.BW730_16450"/>
<organism evidence="4 5">
    <name type="scientific">Tessaracoccus aquimaris</name>
    <dbReference type="NCBI Taxonomy" id="1332264"/>
    <lineage>
        <taxon>Bacteria</taxon>
        <taxon>Bacillati</taxon>
        <taxon>Actinomycetota</taxon>
        <taxon>Actinomycetes</taxon>
        <taxon>Propionibacteriales</taxon>
        <taxon>Propionibacteriaceae</taxon>
        <taxon>Tessaracoccus</taxon>
    </lineage>
</organism>
<feature type="transmembrane region" description="Helical" evidence="2">
    <location>
        <begin position="83"/>
        <end position="103"/>
    </location>
</feature>
<dbReference type="PANTHER" id="PTHR43318:SF1">
    <property type="entry name" value="POLYSACCHARIDE BIOSYNTHESIS PROTEIN EPSC-RELATED"/>
    <property type="match status" value="1"/>
</dbReference>